<protein>
    <submittedName>
        <fullName evidence="2">Uncharacterized protein</fullName>
    </submittedName>
</protein>
<accession>A0A1V1P1L8</accession>
<dbReference type="EMBL" id="ATBP01000852">
    <property type="protein sequence ID" value="ETR68720.1"/>
    <property type="molecule type" value="Genomic_DNA"/>
</dbReference>
<dbReference type="AlphaFoldDB" id="A0A1V1P1L8"/>
<evidence type="ECO:0000256" key="1">
    <source>
        <dbReference type="SAM" id="SignalP"/>
    </source>
</evidence>
<reference evidence="3" key="1">
    <citation type="submission" date="2012-11" db="EMBL/GenBank/DDBJ databases">
        <authorList>
            <person name="Lucero-Rivera Y.E."/>
            <person name="Tovar-Ramirez D."/>
        </authorList>
    </citation>
    <scope>NUCLEOTIDE SEQUENCE [LARGE SCALE GENOMIC DNA]</scope>
    <source>
        <strain evidence="3">Araruama</strain>
    </source>
</reference>
<feature type="non-terminal residue" evidence="2">
    <location>
        <position position="405"/>
    </location>
</feature>
<keyword evidence="1" id="KW-0732">Signal</keyword>
<organism evidence="2 3">
    <name type="scientific">Candidatus Magnetoglobus multicellularis str. Araruama</name>
    <dbReference type="NCBI Taxonomy" id="890399"/>
    <lineage>
        <taxon>Bacteria</taxon>
        <taxon>Pseudomonadati</taxon>
        <taxon>Thermodesulfobacteriota</taxon>
        <taxon>Desulfobacteria</taxon>
        <taxon>Desulfobacterales</taxon>
        <taxon>Desulfobacteraceae</taxon>
        <taxon>Candidatus Magnetoglobus</taxon>
    </lineage>
</organism>
<proteinExistence type="predicted"/>
<dbReference type="Proteomes" id="UP000189670">
    <property type="component" value="Unassembled WGS sequence"/>
</dbReference>
<gene>
    <name evidence="2" type="ORF">OMM_10233</name>
</gene>
<feature type="signal peptide" evidence="1">
    <location>
        <begin position="1"/>
        <end position="24"/>
    </location>
</feature>
<feature type="chain" id="PRO_5010739488" evidence="1">
    <location>
        <begin position="25"/>
        <end position="405"/>
    </location>
</feature>
<sequence>MNNKLRWIPIVVFLCFVCVNSSYATIQSHLNFQGFLVKSDGEPVTDGTYDLTVSLWDGPDDGTANKLWDESHSVIVTRGVYSLSLGANEPFPNTMTFTSQYYLGVQVADGSIMKQGGQMIPLTSTWSAFRAKTSGGRCLRAVSDNYTITDEDDIILGSGKKTITLPSVSSVANRIFTIRKMDSANTLFIKTSASEEIDDVNRGINGTPISLTKQYDEVSYISDGQEWKGIGSGNTIDLLSLDKGGLGSDASDYNGLIKVSGGAASSLTITTFVEGFLDDNDAAVGRTTLGLKSMATQASDSVDIDGGVIDGTAIGITSPAAGRFTTVEASSVDIDAGTIDNTTIGASIPNSATFTTLTVNNGITFSEGSLNSMATQASNAVDITGGTIAGTTMTGATIDGTTIGA</sequence>
<name>A0A1V1P1L8_9BACT</name>
<evidence type="ECO:0000313" key="3">
    <source>
        <dbReference type="Proteomes" id="UP000189670"/>
    </source>
</evidence>
<comment type="caution">
    <text evidence="2">The sequence shown here is derived from an EMBL/GenBank/DDBJ whole genome shotgun (WGS) entry which is preliminary data.</text>
</comment>
<evidence type="ECO:0000313" key="2">
    <source>
        <dbReference type="EMBL" id="ETR68720.1"/>
    </source>
</evidence>